<dbReference type="Proteomes" id="UP001155483">
    <property type="component" value="Unassembled WGS sequence"/>
</dbReference>
<dbReference type="EMBL" id="JAOTIF010000020">
    <property type="protein sequence ID" value="MCU7551430.1"/>
    <property type="molecule type" value="Genomic_DNA"/>
</dbReference>
<dbReference type="InterPro" id="IPR002734">
    <property type="entry name" value="RibDG_C"/>
</dbReference>
<dbReference type="InterPro" id="IPR024072">
    <property type="entry name" value="DHFR-like_dom_sf"/>
</dbReference>
<dbReference type="PANTHER" id="PTHR38011">
    <property type="entry name" value="DIHYDROFOLATE REDUCTASE FAMILY PROTEIN (AFU_ORTHOLOGUE AFUA_8G06820)"/>
    <property type="match status" value="1"/>
</dbReference>
<evidence type="ECO:0000313" key="3">
    <source>
        <dbReference type="Proteomes" id="UP001155483"/>
    </source>
</evidence>
<reference evidence="2" key="1">
    <citation type="submission" date="2022-09" db="EMBL/GenBank/DDBJ databases">
        <authorList>
            <person name="Yuan C."/>
            <person name="Ke Z."/>
        </authorList>
    </citation>
    <scope>NUCLEOTIDE SEQUENCE</scope>
    <source>
        <strain evidence="2">LB-8</strain>
    </source>
</reference>
<reference evidence="2" key="2">
    <citation type="submission" date="2023-04" db="EMBL/GenBank/DDBJ databases">
        <title>Paracnuella aquatica gen. nov., sp. nov., a member of the family Chitinophagaceae isolated from a hot spring.</title>
        <authorList>
            <person name="Wang C."/>
        </authorList>
    </citation>
    <scope>NUCLEOTIDE SEQUENCE</scope>
    <source>
        <strain evidence="2">LB-8</strain>
    </source>
</reference>
<feature type="domain" description="Bacterial bifunctional deaminase-reductase C-terminal" evidence="1">
    <location>
        <begin position="75"/>
        <end position="170"/>
    </location>
</feature>
<dbReference type="AlphaFoldDB" id="A0A9X2XYA4"/>
<comment type="caution">
    <text evidence="2">The sequence shown here is derived from an EMBL/GenBank/DDBJ whole genome shotgun (WGS) entry which is preliminary data.</text>
</comment>
<evidence type="ECO:0000313" key="2">
    <source>
        <dbReference type="EMBL" id="MCU7551430.1"/>
    </source>
</evidence>
<dbReference type="Pfam" id="PF01872">
    <property type="entry name" value="RibD_C"/>
    <property type="match status" value="1"/>
</dbReference>
<dbReference type="PANTHER" id="PTHR38011:SF11">
    <property type="entry name" value="2,5-DIAMINO-6-RIBOSYLAMINO-4(3H)-PYRIMIDINONE 5'-PHOSPHATE REDUCTASE"/>
    <property type="match status" value="1"/>
</dbReference>
<evidence type="ECO:0000259" key="1">
    <source>
        <dbReference type="Pfam" id="PF01872"/>
    </source>
</evidence>
<dbReference type="InterPro" id="IPR050765">
    <property type="entry name" value="Riboflavin_Biosynth_HTPR"/>
</dbReference>
<dbReference type="GO" id="GO:0008703">
    <property type="term" value="F:5-amino-6-(5-phosphoribosylamino)uracil reductase activity"/>
    <property type="evidence" value="ECO:0007669"/>
    <property type="project" value="InterPro"/>
</dbReference>
<organism evidence="2 3">
    <name type="scientific">Paraflavisolibacter caeni</name>
    <dbReference type="NCBI Taxonomy" id="2982496"/>
    <lineage>
        <taxon>Bacteria</taxon>
        <taxon>Pseudomonadati</taxon>
        <taxon>Bacteroidota</taxon>
        <taxon>Chitinophagia</taxon>
        <taxon>Chitinophagales</taxon>
        <taxon>Chitinophagaceae</taxon>
        <taxon>Paraflavisolibacter</taxon>
    </lineage>
</organism>
<dbReference type="SUPFAM" id="SSF53597">
    <property type="entry name" value="Dihydrofolate reductase-like"/>
    <property type="match status" value="1"/>
</dbReference>
<dbReference type="GO" id="GO:0009231">
    <property type="term" value="P:riboflavin biosynthetic process"/>
    <property type="evidence" value="ECO:0007669"/>
    <property type="project" value="InterPro"/>
</dbReference>
<proteinExistence type="predicted"/>
<accession>A0A9X2XYA4</accession>
<keyword evidence="3" id="KW-1185">Reference proteome</keyword>
<dbReference type="RefSeq" id="WP_279298869.1">
    <property type="nucleotide sequence ID" value="NZ_JAOTIF010000020.1"/>
</dbReference>
<gene>
    <name evidence="2" type="ORF">OCK74_20070</name>
</gene>
<sequence length="178" mass="19918">MSRVILYIATSLDGFIARPDGNIDWLNSVPNPATGDYGYTELLESIGTMFMGRKTYDEVIGFGIEWPYPGIDTFVVTTDKNLEIKSPNTYLLTENIKDFVTELKKNAEKDIWLVGGGQLITTFINNGLLDRMIITIIPKLIGEGIPLFAENTAETVWKLIKTEPFDTGLVNLTYDKAE</sequence>
<protein>
    <submittedName>
        <fullName evidence="2">Dihydrofolate reductase family protein</fullName>
    </submittedName>
</protein>
<name>A0A9X2XYA4_9BACT</name>
<dbReference type="Gene3D" id="3.40.430.10">
    <property type="entry name" value="Dihydrofolate Reductase, subunit A"/>
    <property type="match status" value="1"/>
</dbReference>